<dbReference type="EMBL" id="JXTC01000066">
    <property type="protein sequence ID" value="PON92329.1"/>
    <property type="molecule type" value="Genomic_DNA"/>
</dbReference>
<comment type="caution">
    <text evidence="2">The sequence shown here is derived from an EMBL/GenBank/DDBJ whole genome shotgun (WGS) entry which is preliminary data.</text>
</comment>
<feature type="compositionally biased region" description="Polar residues" evidence="1">
    <location>
        <begin position="1"/>
        <end position="16"/>
    </location>
</feature>
<proteinExistence type="predicted"/>
<dbReference type="AlphaFoldDB" id="A0A2P5F3L1"/>
<organism evidence="2 3">
    <name type="scientific">Trema orientale</name>
    <name type="common">Charcoal tree</name>
    <name type="synonym">Celtis orientalis</name>
    <dbReference type="NCBI Taxonomy" id="63057"/>
    <lineage>
        <taxon>Eukaryota</taxon>
        <taxon>Viridiplantae</taxon>
        <taxon>Streptophyta</taxon>
        <taxon>Embryophyta</taxon>
        <taxon>Tracheophyta</taxon>
        <taxon>Spermatophyta</taxon>
        <taxon>Magnoliopsida</taxon>
        <taxon>eudicotyledons</taxon>
        <taxon>Gunneridae</taxon>
        <taxon>Pentapetalae</taxon>
        <taxon>rosids</taxon>
        <taxon>fabids</taxon>
        <taxon>Rosales</taxon>
        <taxon>Cannabaceae</taxon>
        <taxon>Trema</taxon>
    </lineage>
</organism>
<name>A0A2P5F3L1_TREOI</name>
<gene>
    <name evidence="2" type="ORF">TorRG33x02_118340</name>
</gene>
<reference evidence="3" key="1">
    <citation type="submission" date="2016-06" db="EMBL/GenBank/DDBJ databases">
        <title>Parallel loss of symbiosis genes in relatives of nitrogen-fixing non-legume Parasponia.</title>
        <authorList>
            <person name="Van Velzen R."/>
            <person name="Holmer R."/>
            <person name="Bu F."/>
            <person name="Rutten L."/>
            <person name="Van Zeijl A."/>
            <person name="Liu W."/>
            <person name="Santuari L."/>
            <person name="Cao Q."/>
            <person name="Sharma T."/>
            <person name="Shen D."/>
            <person name="Roswanjaya Y."/>
            <person name="Wardhani T."/>
            <person name="Kalhor M.S."/>
            <person name="Jansen J."/>
            <person name="Van den Hoogen J."/>
            <person name="Gungor B."/>
            <person name="Hartog M."/>
            <person name="Hontelez J."/>
            <person name="Verver J."/>
            <person name="Yang W.-C."/>
            <person name="Schijlen E."/>
            <person name="Repin R."/>
            <person name="Schilthuizen M."/>
            <person name="Schranz E."/>
            <person name="Heidstra R."/>
            <person name="Miyata K."/>
            <person name="Fedorova E."/>
            <person name="Kohlen W."/>
            <person name="Bisseling T."/>
            <person name="Smit S."/>
            <person name="Geurts R."/>
        </authorList>
    </citation>
    <scope>NUCLEOTIDE SEQUENCE [LARGE SCALE GENOMIC DNA]</scope>
    <source>
        <strain evidence="3">cv. RG33-2</strain>
    </source>
</reference>
<protein>
    <submittedName>
        <fullName evidence="2">Uncharacterized protein</fullName>
    </submittedName>
</protein>
<keyword evidence="3" id="KW-1185">Reference proteome</keyword>
<evidence type="ECO:0000256" key="1">
    <source>
        <dbReference type="SAM" id="MobiDB-lite"/>
    </source>
</evidence>
<sequence>MYKITRSSIRGLSKASSFEEGAKSSKNRAKKKLRFRAFFVNEDYVGVLDNWARKTERDLLSTQKRN</sequence>
<evidence type="ECO:0000313" key="2">
    <source>
        <dbReference type="EMBL" id="PON92329.1"/>
    </source>
</evidence>
<dbReference type="Proteomes" id="UP000237000">
    <property type="component" value="Unassembled WGS sequence"/>
</dbReference>
<evidence type="ECO:0000313" key="3">
    <source>
        <dbReference type="Proteomes" id="UP000237000"/>
    </source>
</evidence>
<feature type="region of interest" description="Disordered" evidence="1">
    <location>
        <begin position="1"/>
        <end position="28"/>
    </location>
</feature>
<accession>A0A2P5F3L1</accession>
<dbReference type="InParanoid" id="A0A2P5F3L1"/>